<feature type="transmembrane region" description="Helical" evidence="1">
    <location>
        <begin position="260"/>
        <end position="277"/>
    </location>
</feature>
<dbReference type="AlphaFoldDB" id="A0A917I9Y9"/>
<feature type="transmembrane region" description="Helical" evidence="1">
    <location>
        <begin position="102"/>
        <end position="125"/>
    </location>
</feature>
<proteinExistence type="predicted"/>
<reference evidence="2" key="1">
    <citation type="journal article" date="2014" name="Int. J. Syst. Evol. Microbiol.">
        <title>Complete genome sequence of Corynebacterium casei LMG S-19264T (=DSM 44701T), isolated from a smear-ripened cheese.</title>
        <authorList>
            <consortium name="US DOE Joint Genome Institute (JGI-PGF)"/>
            <person name="Walter F."/>
            <person name="Albersmeier A."/>
            <person name="Kalinowski J."/>
            <person name="Ruckert C."/>
        </authorList>
    </citation>
    <scope>NUCLEOTIDE SEQUENCE</scope>
    <source>
        <strain evidence="2">CGMCC 1.12214</strain>
    </source>
</reference>
<evidence type="ECO:0000256" key="1">
    <source>
        <dbReference type="SAM" id="Phobius"/>
    </source>
</evidence>
<feature type="transmembrane region" description="Helical" evidence="1">
    <location>
        <begin position="7"/>
        <end position="25"/>
    </location>
</feature>
<gene>
    <name evidence="2" type="ORF">GCM10007036_38940</name>
</gene>
<dbReference type="Proteomes" id="UP000603912">
    <property type="component" value="Unassembled WGS sequence"/>
</dbReference>
<keyword evidence="3" id="KW-1185">Reference proteome</keyword>
<feature type="transmembrane region" description="Helical" evidence="1">
    <location>
        <begin position="145"/>
        <end position="170"/>
    </location>
</feature>
<reference evidence="2" key="2">
    <citation type="submission" date="2020-09" db="EMBL/GenBank/DDBJ databases">
        <authorList>
            <person name="Sun Q."/>
            <person name="Zhou Y."/>
        </authorList>
    </citation>
    <scope>NUCLEOTIDE SEQUENCE</scope>
    <source>
        <strain evidence="2">CGMCC 1.12214</strain>
    </source>
</reference>
<feature type="transmembrane region" description="Helical" evidence="1">
    <location>
        <begin position="236"/>
        <end position="254"/>
    </location>
</feature>
<name>A0A917I9Y9_9HYPH</name>
<keyword evidence="1" id="KW-0472">Membrane</keyword>
<feature type="transmembrane region" description="Helical" evidence="1">
    <location>
        <begin position="70"/>
        <end position="87"/>
    </location>
</feature>
<evidence type="ECO:0000313" key="3">
    <source>
        <dbReference type="Proteomes" id="UP000603912"/>
    </source>
</evidence>
<feature type="transmembrane region" description="Helical" evidence="1">
    <location>
        <begin position="190"/>
        <end position="208"/>
    </location>
</feature>
<accession>A0A917I9Y9</accession>
<dbReference type="EMBL" id="BMES01000002">
    <property type="protein sequence ID" value="GGH29187.1"/>
    <property type="molecule type" value="Genomic_DNA"/>
</dbReference>
<comment type="caution">
    <text evidence="2">The sequence shown here is derived from an EMBL/GenBank/DDBJ whole genome shotgun (WGS) entry which is preliminary data.</text>
</comment>
<protein>
    <submittedName>
        <fullName evidence="2">Membrane protein</fullName>
    </submittedName>
</protein>
<feature type="transmembrane region" description="Helical" evidence="1">
    <location>
        <begin position="312"/>
        <end position="329"/>
    </location>
</feature>
<keyword evidence="1" id="KW-1133">Transmembrane helix</keyword>
<evidence type="ECO:0000313" key="2">
    <source>
        <dbReference type="EMBL" id="GGH29187.1"/>
    </source>
</evidence>
<keyword evidence="1" id="KW-0812">Transmembrane</keyword>
<sequence length="347" mass="37594">MKRIMDFIWPLVGLAAVVWSIDLLYKKLKLEAGADPAVRALLDQGSVWANVKTIASVIAAKIVEIPPHAYLLCALSTLVAYAALAWYDRIALIHLKKQNGISWFYIATCSFVTYALSHNIGASVFSGGMVRYRAYTAKGLSAAEVAILVALCSFTFAFGTILLLGLVLVGEPQILGPLQTLSPWFAINPNVARLVGFGLLAFCALYTLGSWRHFKPIQFGHFEVVYPRLPIVLRQYFAAPLELMGAAGIIYFALPEGSPHFFIVLGAFLMSFSAGLLSQVPGGVGVMEAVFLAIMPSVPAPSVVAALLVWRLFYLILPLVMSLPVVLLFERSQLAQAAAPIEPKAPV</sequence>
<organism evidence="2 3">
    <name type="scientific">Alsobacter metallidurans</name>
    <dbReference type="NCBI Taxonomy" id="340221"/>
    <lineage>
        <taxon>Bacteria</taxon>
        <taxon>Pseudomonadati</taxon>
        <taxon>Pseudomonadota</taxon>
        <taxon>Alphaproteobacteria</taxon>
        <taxon>Hyphomicrobiales</taxon>
        <taxon>Alsobacteraceae</taxon>
        <taxon>Alsobacter</taxon>
    </lineage>
</organism>